<protein>
    <submittedName>
        <fullName evidence="2">Uncharacterized protein</fullName>
    </submittedName>
</protein>
<feature type="region of interest" description="Disordered" evidence="1">
    <location>
        <begin position="77"/>
        <end position="100"/>
    </location>
</feature>
<evidence type="ECO:0000313" key="2">
    <source>
        <dbReference type="EMBL" id="BCU02735.1"/>
    </source>
</evidence>
<dbReference type="Proteomes" id="UP001253637">
    <property type="component" value="Segment"/>
</dbReference>
<reference evidence="2" key="1">
    <citation type="submission" date="2021-04" db="EMBL/GenBank/DDBJ databases">
        <title>Draft Genome Sequence of Pandoravirus japonicus, Isolated from the Sabaishi River of Niigata, Japan.</title>
        <authorList>
            <person name="Hosokawa N."/>
            <person name="Takahashi H."/>
            <person name="Aoki K."/>
            <person name="Takemura M."/>
        </authorList>
    </citation>
    <scope>NUCLEOTIDE SEQUENCE</scope>
</reference>
<proteinExistence type="predicted"/>
<accession>A0A811BQT6</accession>
<feature type="region of interest" description="Disordered" evidence="1">
    <location>
        <begin position="1"/>
        <end position="60"/>
    </location>
</feature>
<feature type="compositionally biased region" description="Low complexity" evidence="1">
    <location>
        <begin position="6"/>
        <end position="20"/>
    </location>
</feature>
<evidence type="ECO:0000256" key="1">
    <source>
        <dbReference type="SAM" id="MobiDB-lite"/>
    </source>
</evidence>
<sequence>MHAAKSRALSTRSRTAARISMGNPAHVVMPVGDSNDDDDDNDDDHRPATATAQPDARGRAANGRFGRLFLFFPLSSLPSRSNVGAEAARAPAEKNTLLPR</sequence>
<evidence type="ECO:0000313" key="3">
    <source>
        <dbReference type="Proteomes" id="UP001253637"/>
    </source>
</evidence>
<name>A0A811BQT6_9VIRU</name>
<organism evidence="2 3">
    <name type="scientific">Pandoravirus japonicus</name>
    <dbReference type="NCBI Taxonomy" id="2823154"/>
    <lineage>
        <taxon>Viruses</taxon>
        <taxon>Pandoravirus</taxon>
    </lineage>
</organism>
<dbReference type="EMBL" id="LC625835">
    <property type="protein sequence ID" value="BCU02735.1"/>
    <property type="molecule type" value="Genomic_DNA"/>
</dbReference>